<gene>
    <name evidence="2" type="ORF">SAMCFNEI73_pC1811</name>
</gene>
<dbReference type="Proteomes" id="UP000182306">
    <property type="component" value="Plasmid C"/>
</dbReference>
<evidence type="ECO:0000256" key="1">
    <source>
        <dbReference type="ARBA" id="ARBA00006484"/>
    </source>
</evidence>
<dbReference type="GO" id="GO:0004316">
    <property type="term" value="F:3-oxoacyl-[acyl-carrier-protein] reductase (NADPH) activity"/>
    <property type="evidence" value="ECO:0007669"/>
    <property type="project" value="UniProtKB-EC"/>
</dbReference>
<dbReference type="AlphaFoldDB" id="A0A1L3LZQ7"/>
<dbReference type="InterPro" id="IPR002347">
    <property type="entry name" value="SDR_fam"/>
</dbReference>
<dbReference type="Gene3D" id="3.40.50.720">
    <property type="entry name" value="NAD(P)-binding Rossmann-like Domain"/>
    <property type="match status" value="1"/>
</dbReference>
<keyword evidence="3" id="KW-1185">Reference proteome</keyword>
<keyword evidence="2" id="KW-0614">Plasmid</keyword>
<reference evidence="2 3" key="1">
    <citation type="submission" date="2015-10" db="EMBL/GenBank/DDBJ databases">
        <title>Genomic differences between typical nodule nitrogen-fixing rhizobial strains and those coming from bean seeds.</title>
        <authorList>
            <person name="Peralta H."/>
            <person name="Aguilar-Vera A."/>
            <person name="Diaz R."/>
            <person name="Mora Y."/>
            <person name="Martinez-Batallar G."/>
            <person name="Salazar E."/>
            <person name="Vargas-Lagunas C."/>
            <person name="Encarnacion S."/>
            <person name="Girard L."/>
            <person name="Mora J."/>
        </authorList>
    </citation>
    <scope>NUCLEOTIDE SEQUENCE [LARGE SCALE GENOMIC DNA]</scope>
    <source>
        <strain evidence="2 3">CFNEI 73</strain>
        <plasmid evidence="2 3">C</plasmid>
    </source>
</reference>
<dbReference type="Pfam" id="PF13561">
    <property type="entry name" value="adh_short_C2"/>
    <property type="match status" value="1"/>
</dbReference>
<protein>
    <submittedName>
        <fullName evidence="2">Oxidoreductase</fullName>
        <ecNumber evidence="2">1.1.1.100</ecNumber>
    </submittedName>
</protein>
<sequence>MNLETSKPVAIITGGGREMGAAIARELHRAGYRLVLMSPSGSSEALAVELGGKGMRGSTDSLADLEALVALARSAYGRIDAVVNNTAHPPTGDLLEIDDAVWEDGNRSILLSVQRMAKLVTPLMLDQGGGAFLNITTLATFEPDANYPISCAYRAAVAAYTKMYSDKYGPRNIRMNALLPGYIASMAHPAEAADPIPLRRIGTVAEIAKTAAFMLSEDAGYITGQNLRVDGGLTRHM</sequence>
<accession>A0A1L3LZQ7</accession>
<dbReference type="KEGG" id="same:SAMCFNEI73_pC1811"/>
<geneLocation type="plasmid" evidence="2 3">
    <name>C</name>
</geneLocation>
<dbReference type="InterPro" id="IPR036291">
    <property type="entry name" value="NAD(P)-bd_dom_sf"/>
</dbReference>
<dbReference type="SUPFAM" id="SSF51735">
    <property type="entry name" value="NAD(P)-binding Rossmann-fold domains"/>
    <property type="match status" value="1"/>
</dbReference>
<proteinExistence type="inferred from homology"/>
<comment type="similarity">
    <text evidence="1">Belongs to the short-chain dehydrogenases/reductases (SDR) family.</text>
</comment>
<dbReference type="EC" id="1.1.1.100" evidence="2"/>
<keyword evidence="2" id="KW-0560">Oxidoreductase</keyword>
<evidence type="ECO:0000313" key="2">
    <source>
        <dbReference type="EMBL" id="APG95513.1"/>
    </source>
</evidence>
<dbReference type="EMBL" id="CP013110">
    <property type="protein sequence ID" value="APG95513.1"/>
    <property type="molecule type" value="Genomic_DNA"/>
</dbReference>
<dbReference type="PANTHER" id="PTHR42879:SF6">
    <property type="entry name" value="NADPH-DEPENDENT REDUCTASE BACG"/>
    <property type="match status" value="1"/>
</dbReference>
<dbReference type="PRINTS" id="PR00081">
    <property type="entry name" value="GDHRDH"/>
</dbReference>
<evidence type="ECO:0000313" key="3">
    <source>
        <dbReference type="Proteomes" id="UP000182306"/>
    </source>
</evidence>
<dbReference type="InterPro" id="IPR050259">
    <property type="entry name" value="SDR"/>
</dbReference>
<organism evidence="2 3">
    <name type="scientific">Sinorhizobium americanum</name>
    <dbReference type="NCBI Taxonomy" id="194963"/>
    <lineage>
        <taxon>Bacteria</taxon>
        <taxon>Pseudomonadati</taxon>
        <taxon>Pseudomonadota</taxon>
        <taxon>Alphaproteobacteria</taxon>
        <taxon>Hyphomicrobiales</taxon>
        <taxon>Rhizobiaceae</taxon>
        <taxon>Sinorhizobium/Ensifer group</taxon>
        <taxon>Sinorhizobium</taxon>
    </lineage>
</organism>
<dbReference type="PANTHER" id="PTHR42879">
    <property type="entry name" value="3-OXOACYL-(ACYL-CARRIER-PROTEIN) REDUCTASE"/>
    <property type="match status" value="1"/>
</dbReference>
<name>A0A1L3LZQ7_9HYPH</name>